<protein>
    <submittedName>
        <fullName evidence="1">Uncharacterized protein</fullName>
    </submittedName>
</protein>
<organism evidence="1 2">
    <name type="scientific">Hibiscus sabdariffa</name>
    <name type="common">roselle</name>
    <dbReference type="NCBI Taxonomy" id="183260"/>
    <lineage>
        <taxon>Eukaryota</taxon>
        <taxon>Viridiplantae</taxon>
        <taxon>Streptophyta</taxon>
        <taxon>Embryophyta</taxon>
        <taxon>Tracheophyta</taxon>
        <taxon>Spermatophyta</taxon>
        <taxon>Magnoliopsida</taxon>
        <taxon>eudicotyledons</taxon>
        <taxon>Gunneridae</taxon>
        <taxon>Pentapetalae</taxon>
        <taxon>rosids</taxon>
        <taxon>malvids</taxon>
        <taxon>Malvales</taxon>
        <taxon>Malvaceae</taxon>
        <taxon>Malvoideae</taxon>
        <taxon>Hibiscus</taxon>
    </lineage>
</organism>
<name>A0ABR2TCM9_9ROSI</name>
<dbReference type="PANTHER" id="PTHR33384">
    <property type="entry name" value="EXPRESSED PROTEIN"/>
    <property type="match status" value="1"/>
</dbReference>
<sequence>MKNVHVVNNKSLIDLPPFPSTGFLAKPFISTFFSGKMDHCNLLQNAAVSPYDHQRCIPVVCPKPRRIGVLANNHNRTLRLHLSYQAEISDMNASSELLDIILKKQDIGVEQSAEQVSSSPPFFCGSPPSRVSNPLVQDALFGDESLGPLQMLTPLSASSLSSYNGGCNRGKFGYKPAAVRVEGFDCLNRDRRNSRIPALA</sequence>
<evidence type="ECO:0000313" key="1">
    <source>
        <dbReference type="EMBL" id="KAK9034987.1"/>
    </source>
</evidence>
<accession>A0ABR2TCM9</accession>
<keyword evidence="2" id="KW-1185">Reference proteome</keyword>
<dbReference type="Proteomes" id="UP001396334">
    <property type="component" value="Unassembled WGS sequence"/>
</dbReference>
<comment type="caution">
    <text evidence="1">The sequence shown here is derived from an EMBL/GenBank/DDBJ whole genome shotgun (WGS) entry which is preliminary data.</text>
</comment>
<dbReference type="EMBL" id="JBBPBN010000006">
    <property type="protein sequence ID" value="KAK9034987.1"/>
    <property type="molecule type" value="Genomic_DNA"/>
</dbReference>
<proteinExistence type="predicted"/>
<gene>
    <name evidence="1" type="ORF">V6N11_077038</name>
</gene>
<evidence type="ECO:0000313" key="2">
    <source>
        <dbReference type="Proteomes" id="UP001396334"/>
    </source>
</evidence>
<reference evidence="1 2" key="1">
    <citation type="journal article" date="2024" name="G3 (Bethesda)">
        <title>Genome assembly of Hibiscus sabdariffa L. provides insights into metabolisms of medicinal natural products.</title>
        <authorList>
            <person name="Kim T."/>
        </authorList>
    </citation>
    <scope>NUCLEOTIDE SEQUENCE [LARGE SCALE GENOMIC DNA]</scope>
    <source>
        <strain evidence="1">TK-2024</strain>
        <tissue evidence="1">Old leaves</tissue>
    </source>
</reference>
<dbReference type="PANTHER" id="PTHR33384:SF52">
    <property type="entry name" value="DUF3741 DOMAIN-CONTAINING PROTEIN"/>
    <property type="match status" value="1"/>
</dbReference>